<accession>A0A3N1Y5V3</accession>
<organism evidence="3 4">
    <name type="scientific">Inmirania thermothiophila</name>
    <dbReference type="NCBI Taxonomy" id="1750597"/>
    <lineage>
        <taxon>Bacteria</taxon>
        <taxon>Pseudomonadati</taxon>
        <taxon>Pseudomonadota</taxon>
        <taxon>Gammaproteobacteria</taxon>
        <taxon>Chromatiales</taxon>
        <taxon>Ectothiorhodospiraceae</taxon>
        <taxon>Inmirania</taxon>
    </lineage>
</organism>
<comment type="caution">
    <text evidence="3">The sequence shown here is derived from an EMBL/GenBank/DDBJ whole genome shotgun (WGS) entry which is preliminary data.</text>
</comment>
<evidence type="ECO:0000259" key="2">
    <source>
        <dbReference type="Pfam" id="PF20419"/>
    </source>
</evidence>
<dbReference type="Pfam" id="PF20419">
    <property type="entry name" value="DUF6701"/>
    <property type="match status" value="1"/>
</dbReference>
<protein>
    <recommendedName>
        <fullName evidence="2">DUF6701 domain-containing protein</fullName>
    </recommendedName>
</protein>
<evidence type="ECO:0000313" key="4">
    <source>
        <dbReference type="Proteomes" id="UP000276634"/>
    </source>
</evidence>
<dbReference type="SUPFAM" id="SSF69322">
    <property type="entry name" value="Tricorn protease domain 2"/>
    <property type="match status" value="1"/>
</dbReference>
<dbReference type="RefSeq" id="WP_170164991.1">
    <property type="nucleotide sequence ID" value="NZ_RJVI01000001.1"/>
</dbReference>
<reference evidence="3 4" key="1">
    <citation type="submission" date="2018-11" db="EMBL/GenBank/DDBJ databases">
        <title>Genomic Encyclopedia of Type Strains, Phase IV (KMG-IV): sequencing the most valuable type-strain genomes for metagenomic binning, comparative biology and taxonomic classification.</title>
        <authorList>
            <person name="Goeker M."/>
        </authorList>
    </citation>
    <scope>NUCLEOTIDE SEQUENCE [LARGE SCALE GENOMIC DNA]</scope>
    <source>
        <strain evidence="3 4">DSM 100275</strain>
    </source>
</reference>
<feature type="region of interest" description="Disordered" evidence="1">
    <location>
        <begin position="230"/>
        <end position="258"/>
    </location>
</feature>
<proteinExistence type="predicted"/>
<feature type="domain" description="DUF6701" evidence="2">
    <location>
        <begin position="765"/>
        <end position="1372"/>
    </location>
</feature>
<gene>
    <name evidence="3" type="ORF">EDC57_0090</name>
</gene>
<dbReference type="Proteomes" id="UP000276634">
    <property type="component" value="Unassembled WGS sequence"/>
</dbReference>
<dbReference type="InterPro" id="IPR046524">
    <property type="entry name" value="DUF6701"/>
</dbReference>
<sequence length="1374" mass="140597">MRREDGGRGALAALVLLAGLAPGAAEAWWDPAWSAREQLEVRVGPNVPDKGYAGYTVRVVVDGKAWIAAGTLQPDCDDLRVVYGDGSTAKELPRHVVGCGTAATEVRFKLAADIAANGSDAGYYLYHGNPAAPAPAAPGPTDVYLWYDDASVDRSASYVHGRIDPWHGQWWDDSLTWDAAGYYRYRNDDNHTSGYRRTVDERDVYIEAEFYHTGCFPLSMTTGLLVRGRIDSGSGGSETSDSYYASNRGEQDGCGSNHDYPHDGDILRGERTVTAVDGPNPPAIATGRWRRQALAAWGVGPTRLKFWDSDAGWASMGWPTDAELQASGTDGGGDEVTGRGFVAVMTAQDQARLRNILVRRYVEPEPTVTLVGAGGGPVCSTTTVGTDDLKAVHGVSDRWVLAVGKKGQILEYDGAGWTDVATPTTEELKGIFALDTVTAFAVGDKGAVLRRGAGGWSVLPGPGTTKDLEAVWAYSAGEVYVAGKDGTLWRYDGAAWTDLSRAAGTGGKDDFKDLWGDASTLYALTDDGKLFWLDRASGVWRSDGASCPARTRGFESLWGGGGVLYLAGKDDKKGAVYRWDGASCTVVATALEDLKGIYGAGADRIVAVGKKGVVLSWDGAAWSETTEAGGTDLEEVWVSPSGLAYYAGKGGTVTVCSGAVPTLDHFVVDAGAGTASTCMPRAVTITAYDSSGAVLGGYTGTVSITTSAGHGDWSVSAGSGTLDNGGADDGAATYTFDAADGGSVVLELADVHADDLTITVADASAGVGSTSATVSFRDDAFVLTPTDTLGTEVVAGRGHGFKAELWRRDPVTGDCAVAAGYAGAVKLKAWVVRDGADPGGGGPAIGGTVLPDSAPLGNNIALTFVAGVAGFTLDTSDAGKYALALRDDESGFARDAAGNPRPIAGGSATLTVRPFGLSLEGIQAGGTANPGSTTPAGAVFAKAGRPFDVRVRAVIWQAADDADGDGVPDAGADLADNGTTPAFAWSTTLAAGAPYAPAGGALGSLARGGVGAPVVAASEYAAGEATVSDLGYSEVGAFTLGASASAYLGSAGVDVGAVGVTVGRFTPDHFDVALNTPAFDTFCDAGGFTYLGQPFGYATAPVITVTARNAQGGTTANYTGAWMRLTNASLGLPAYAAATGTLDLSGLPASGDPAIADLGAGTVTLTFSAGSGLRFDRSGGPVPPFDAEIALSLDVVDADGVAYAGNPARFGDASAGNGIAFDAGKSMRYGRLALDPAHGPELLPLQLPLRIEYWGDPDGDGVASFVTHADDACTTVAASAVSLSGYTGNLDPADLDGDGDGLPDVAVTLSAGAGSVALTQAPGAGNDGAAEVGVDAPVWLEYDWKGTGAADPAARATWGVYRGDDYRIYQRELY</sequence>
<evidence type="ECO:0000313" key="3">
    <source>
        <dbReference type="EMBL" id="ROR34194.1"/>
    </source>
</evidence>
<keyword evidence="4" id="KW-1185">Reference proteome</keyword>
<evidence type="ECO:0000256" key="1">
    <source>
        <dbReference type="SAM" id="MobiDB-lite"/>
    </source>
</evidence>
<dbReference type="EMBL" id="RJVI01000001">
    <property type="protein sequence ID" value="ROR34194.1"/>
    <property type="molecule type" value="Genomic_DNA"/>
</dbReference>
<name>A0A3N1Y5V3_9GAMM</name>